<keyword evidence="17" id="KW-1185">Reference proteome</keyword>
<dbReference type="SUPFAM" id="SSF47090">
    <property type="entry name" value="PGBD-like"/>
    <property type="match status" value="1"/>
</dbReference>
<dbReference type="GO" id="GO:0030198">
    <property type="term" value="P:extracellular matrix organization"/>
    <property type="evidence" value="ECO:0007669"/>
    <property type="project" value="TreeGrafter"/>
</dbReference>
<evidence type="ECO:0000256" key="8">
    <source>
        <dbReference type="ARBA" id="ARBA00022833"/>
    </source>
</evidence>
<dbReference type="GO" id="GO:0006508">
    <property type="term" value="P:proteolysis"/>
    <property type="evidence" value="ECO:0007669"/>
    <property type="project" value="UniProtKB-KW"/>
</dbReference>
<evidence type="ECO:0000256" key="5">
    <source>
        <dbReference type="ARBA" id="ARBA00022723"/>
    </source>
</evidence>
<feature type="binding site" evidence="13">
    <location>
        <position position="390"/>
    </location>
    <ligand>
        <name>Zn(2+)</name>
        <dbReference type="ChEBI" id="CHEBI:29105"/>
        <label>1</label>
    </ligand>
</feature>
<feature type="binding site" evidence="13">
    <location>
        <position position="405"/>
    </location>
    <ligand>
        <name>Zn(2+)</name>
        <dbReference type="ChEBI" id="CHEBI:29105"/>
        <label>1</label>
    </ligand>
</feature>
<keyword evidence="9" id="KW-0482">Metalloprotease</keyword>
<keyword evidence="4" id="KW-0645">Protease</keyword>
<feature type="binding site" evidence="13">
    <location>
        <position position="439"/>
    </location>
    <ligand>
        <name>Zn(2+)</name>
        <dbReference type="ChEBI" id="CHEBI:29105"/>
        <label>2</label>
        <note>catalytic</note>
    </ligand>
</feature>
<feature type="binding site" evidence="13">
    <location>
        <position position="443"/>
    </location>
    <ligand>
        <name>Zn(2+)</name>
        <dbReference type="ChEBI" id="CHEBI:29105"/>
        <label>2</label>
        <note>catalytic</note>
    </ligand>
</feature>
<feature type="binding site" evidence="13">
    <location>
        <position position="457"/>
    </location>
    <ligand>
        <name>Zn(2+)</name>
        <dbReference type="ChEBI" id="CHEBI:29105"/>
        <label>2</label>
        <note>catalytic</note>
    </ligand>
</feature>
<comment type="caution">
    <text evidence="16">The sequence shown here is derived from an EMBL/GenBank/DDBJ whole genome shotgun (WGS) entry which is preliminary data.</text>
</comment>
<evidence type="ECO:0000256" key="1">
    <source>
        <dbReference type="ARBA" id="ARBA00004471"/>
    </source>
</evidence>
<dbReference type="Gramene" id="OMO65688">
    <property type="protein sequence ID" value="OMO65688"/>
    <property type="gene ID" value="CCACVL1_21440"/>
</dbReference>
<feature type="binding site" evidence="13">
    <location>
        <position position="449"/>
    </location>
    <ligand>
        <name>Zn(2+)</name>
        <dbReference type="ChEBI" id="CHEBI:29105"/>
        <label>2</label>
        <note>catalytic</note>
    </ligand>
</feature>
<dbReference type="InterPro" id="IPR006026">
    <property type="entry name" value="Peptidase_Metallo"/>
</dbReference>
<evidence type="ECO:0000313" key="17">
    <source>
        <dbReference type="Proteomes" id="UP000188268"/>
    </source>
</evidence>
<dbReference type="GO" id="GO:0031012">
    <property type="term" value="C:extracellular matrix"/>
    <property type="evidence" value="ECO:0007669"/>
    <property type="project" value="InterPro"/>
</dbReference>
<feature type="binding site" evidence="13">
    <location>
        <position position="380"/>
    </location>
    <ligand>
        <name>Ca(2+)</name>
        <dbReference type="ChEBI" id="CHEBI:29108"/>
        <label>2</label>
    </ligand>
</feature>
<keyword evidence="3" id="KW-0472">Membrane</keyword>
<sequence length="485" mass="53990">MESAPLASPGTTDLSDEAIRRSKKKYKKRRADDSPEVVVGEEFATDGGEEKGPDFPRPSAPLESVKVGVTTYANKVWKPKKDSGIIIKPKSSGKEKSKAKPKSTASSSRVIADIPRAYSVFGLNKVDGPPPGFSFKAYIVKPITFDPKRLENLVGNNLNRPVVEDTHMEFLTTSKTNVVALDFMGTDQVTHRSASTFLESQPIDFILVCKIQSKPTTQTLKIVQTLEGCQKGQNVEGLFEFKQYLKKLGYLNHVLDHNKFDDHLESAIKAYQINYQLNATGILDADTVKQMVKPRCGFSDLMINSNNSRYINGIGASHYEFFLGNLRWPHSKTHLTYNFRSSVEVPLEEDIRSVCMRAFERWANVSRFTFEEVEDDDVADIEIGFHSGDHGDGNPFDGPQGTLAHASPPTGGKLHYDADEYWSTDPGPDEIDLESVTVHEIGHLLGLQHSLEPGAVMYAYFDSGIMKRKLSRDDVHGIRALYGLL</sequence>
<dbReference type="SMART" id="SM00235">
    <property type="entry name" value="ZnMc"/>
    <property type="match status" value="1"/>
</dbReference>
<name>A0A1R3H5P7_COCAP</name>
<dbReference type="Pfam" id="PF01471">
    <property type="entry name" value="PG_binding_1"/>
    <property type="match status" value="1"/>
</dbReference>
<protein>
    <submittedName>
        <fullName evidence="16">Peptidase M10, metallopeptidase</fullName>
    </submittedName>
</protein>
<comment type="similarity">
    <text evidence="2">Belongs to the peptidase M10A family. Matrix metalloproteinases (MMPs) subfamily.</text>
</comment>
<dbReference type="Proteomes" id="UP000188268">
    <property type="component" value="Unassembled WGS sequence"/>
</dbReference>
<gene>
    <name evidence="16" type="ORF">CCACVL1_21440</name>
</gene>
<feature type="binding site" evidence="13">
    <location>
        <position position="392"/>
    </location>
    <ligand>
        <name>Zn(2+)</name>
        <dbReference type="ChEBI" id="CHEBI:29105"/>
        <label>1</label>
    </ligand>
</feature>
<dbReference type="PANTHER" id="PTHR10201">
    <property type="entry name" value="MATRIX METALLOPROTEINASE"/>
    <property type="match status" value="1"/>
</dbReference>
<feature type="domain" description="Peptidase metallopeptidase" evidence="15">
    <location>
        <begin position="324"/>
        <end position="484"/>
    </location>
</feature>
<evidence type="ECO:0000256" key="12">
    <source>
        <dbReference type="PIRSR" id="PIRSR621190-1"/>
    </source>
</evidence>
<evidence type="ECO:0000256" key="14">
    <source>
        <dbReference type="SAM" id="MobiDB-lite"/>
    </source>
</evidence>
<evidence type="ECO:0000256" key="3">
    <source>
        <dbReference type="ARBA" id="ARBA00022622"/>
    </source>
</evidence>
<dbReference type="STRING" id="210143.A0A1R3H5P7"/>
<organism evidence="16 17">
    <name type="scientific">Corchorus capsularis</name>
    <name type="common">Jute</name>
    <dbReference type="NCBI Taxonomy" id="210143"/>
    <lineage>
        <taxon>Eukaryota</taxon>
        <taxon>Viridiplantae</taxon>
        <taxon>Streptophyta</taxon>
        <taxon>Embryophyta</taxon>
        <taxon>Tracheophyta</taxon>
        <taxon>Spermatophyta</taxon>
        <taxon>Magnoliopsida</taxon>
        <taxon>eudicotyledons</taxon>
        <taxon>Gunneridae</taxon>
        <taxon>Pentapetalae</taxon>
        <taxon>rosids</taxon>
        <taxon>malvids</taxon>
        <taxon>Malvales</taxon>
        <taxon>Malvaceae</taxon>
        <taxon>Grewioideae</taxon>
        <taxon>Apeibeae</taxon>
        <taxon>Corchorus</taxon>
    </lineage>
</organism>
<feature type="binding site" evidence="13">
    <location>
        <position position="397"/>
    </location>
    <ligand>
        <name>Ca(2+)</name>
        <dbReference type="ChEBI" id="CHEBI:29108"/>
        <label>3</label>
    </ligand>
</feature>
<keyword evidence="13" id="KW-0106">Calcium</keyword>
<reference evidence="16 17" key="1">
    <citation type="submission" date="2013-09" db="EMBL/GenBank/DDBJ databases">
        <title>Corchorus capsularis genome sequencing.</title>
        <authorList>
            <person name="Alam M."/>
            <person name="Haque M.S."/>
            <person name="Islam M.S."/>
            <person name="Emdad E.M."/>
            <person name="Islam M.M."/>
            <person name="Ahmed B."/>
            <person name="Halim A."/>
            <person name="Hossen Q.M.M."/>
            <person name="Hossain M.Z."/>
            <person name="Ahmed R."/>
            <person name="Khan M.M."/>
            <person name="Islam R."/>
            <person name="Rashid M.M."/>
            <person name="Khan S.A."/>
            <person name="Rahman M.S."/>
            <person name="Alam M."/>
        </authorList>
    </citation>
    <scope>NUCLEOTIDE SEQUENCE [LARGE SCALE GENOMIC DNA]</scope>
    <source>
        <strain evidence="17">cv. CVL-1</strain>
        <tissue evidence="16">Whole seedling</tissue>
    </source>
</reference>
<evidence type="ECO:0000256" key="4">
    <source>
        <dbReference type="ARBA" id="ARBA00022670"/>
    </source>
</evidence>
<dbReference type="GO" id="GO:0005886">
    <property type="term" value="C:plasma membrane"/>
    <property type="evidence" value="ECO:0007669"/>
    <property type="project" value="UniProtKB-SubCell"/>
</dbReference>
<evidence type="ECO:0000256" key="7">
    <source>
        <dbReference type="ARBA" id="ARBA00022801"/>
    </source>
</evidence>
<proteinExistence type="inferred from homology"/>
<dbReference type="PANTHER" id="PTHR10201:SF311">
    <property type="entry name" value="PEPTIDASE METALLOPEPTIDASE DOMAIN-CONTAINING PROTEIN"/>
    <property type="match status" value="1"/>
</dbReference>
<dbReference type="GO" id="GO:0004222">
    <property type="term" value="F:metalloendopeptidase activity"/>
    <property type="evidence" value="ECO:0007669"/>
    <property type="project" value="InterPro"/>
</dbReference>
<feature type="region of interest" description="Disordered" evidence="14">
    <location>
        <begin position="84"/>
        <end position="108"/>
    </location>
</feature>
<dbReference type="PRINTS" id="PR00138">
    <property type="entry name" value="MATRIXIN"/>
</dbReference>
<dbReference type="FunFam" id="3.40.390.10:FF:000018">
    <property type="entry name" value="Metalloendoproteinase 1"/>
    <property type="match status" value="1"/>
</dbReference>
<evidence type="ECO:0000259" key="15">
    <source>
        <dbReference type="SMART" id="SM00235"/>
    </source>
</evidence>
<evidence type="ECO:0000256" key="11">
    <source>
        <dbReference type="ARBA" id="ARBA00023180"/>
    </source>
</evidence>
<dbReference type="GO" id="GO:0098552">
    <property type="term" value="C:side of membrane"/>
    <property type="evidence" value="ECO:0007669"/>
    <property type="project" value="UniProtKB-KW"/>
</dbReference>
<dbReference type="Gene3D" id="3.40.390.10">
    <property type="entry name" value="Collagenase (Catalytic Domain)"/>
    <property type="match status" value="1"/>
</dbReference>
<evidence type="ECO:0000256" key="10">
    <source>
        <dbReference type="ARBA" id="ARBA00023145"/>
    </source>
</evidence>
<dbReference type="GO" id="GO:0008270">
    <property type="term" value="F:zinc ion binding"/>
    <property type="evidence" value="ECO:0007669"/>
    <property type="project" value="InterPro"/>
</dbReference>
<feature type="binding site" evidence="13">
    <location>
        <position position="415"/>
    </location>
    <ligand>
        <name>Zn(2+)</name>
        <dbReference type="ChEBI" id="CHEBI:29105"/>
        <label>1</label>
    </ligand>
</feature>
<comment type="cofactor">
    <cofactor evidence="13">
        <name>Ca(2+)</name>
        <dbReference type="ChEBI" id="CHEBI:29108"/>
    </cofactor>
    <text evidence="13">Can bind about 5 Ca(2+) ions per subunit.</text>
</comment>
<feature type="binding site" evidence="13">
    <location>
        <position position="411"/>
    </location>
    <ligand>
        <name>Ca(2+)</name>
        <dbReference type="ChEBI" id="CHEBI:29108"/>
        <label>2</label>
    </ligand>
</feature>
<feature type="region of interest" description="Disordered" evidence="14">
    <location>
        <begin position="389"/>
        <end position="410"/>
    </location>
</feature>
<keyword evidence="8 13" id="KW-0862">Zinc</keyword>
<dbReference type="SUPFAM" id="SSF55486">
    <property type="entry name" value="Metalloproteases ('zincins'), catalytic domain"/>
    <property type="match status" value="1"/>
</dbReference>
<dbReference type="InterPro" id="IPR021190">
    <property type="entry name" value="Pept_M10A"/>
</dbReference>
<keyword evidence="5 13" id="KW-0479">Metal-binding</keyword>
<feature type="binding site" evidence="13">
    <location>
        <position position="417"/>
    </location>
    <ligand>
        <name>Ca(2+)</name>
        <dbReference type="ChEBI" id="CHEBI:29108"/>
        <label>3</label>
    </ligand>
</feature>
<feature type="binding site" evidence="13">
    <location>
        <position position="420"/>
    </location>
    <ligand>
        <name>Ca(2+)</name>
        <dbReference type="ChEBI" id="CHEBI:29108"/>
        <label>3</label>
    </ligand>
</feature>
<feature type="binding site" evidence="13">
    <location>
        <position position="420"/>
    </location>
    <ligand>
        <name>Ca(2+)</name>
        <dbReference type="ChEBI" id="CHEBI:29108"/>
        <label>1</label>
    </ligand>
</feature>
<keyword evidence="3" id="KW-0449">Lipoprotein</keyword>
<evidence type="ECO:0000256" key="9">
    <source>
        <dbReference type="ARBA" id="ARBA00023049"/>
    </source>
</evidence>
<dbReference type="Pfam" id="PF00413">
    <property type="entry name" value="Peptidase_M10"/>
    <property type="match status" value="1"/>
</dbReference>
<keyword evidence="6" id="KW-0732">Signal</keyword>
<keyword evidence="3" id="KW-0336">GPI-anchor</keyword>
<evidence type="ECO:0000256" key="6">
    <source>
        <dbReference type="ARBA" id="ARBA00022729"/>
    </source>
</evidence>
<comment type="subcellular location">
    <subcellularLocation>
        <location evidence="1">Cell membrane</location>
        <topology evidence="1">Lipid-anchor</topology>
        <topology evidence="1">GPI-anchor</topology>
        <orientation evidence="1">Extracellular side</orientation>
    </subcellularLocation>
</comment>
<evidence type="ECO:0000256" key="2">
    <source>
        <dbReference type="ARBA" id="ARBA00009614"/>
    </source>
</evidence>
<feature type="active site" evidence="12">
    <location>
        <position position="440"/>
    </location>
</feature>
<evidence type="ECO:0000313" key="16">
    <source>
        <dbReference type="EMBL" id="OMO65688.1"/>
    </source>
</evidence>
<keyword evidence="7" id="KW-0378">Hydrolase</keyword>
<comment type="cofactor">
    <cofactor evidence="13">
        <name>Zn(2+)</name>
        <dbReference type="ChEBI" id="CHEBI:29105"/>
    </cofactor>
    <text evidence="13">Binds 2 Zn(2+) ions per subunit.</text>
</comment>
<dbReference type="EMBL" id="AWWV01012607">
    <property type="protein sequence ID" value="OMO65688.1"/>
    <property type="molecule type" value="Genomic_DNA"/>
</dbReference>
<dbReference type="OrthoDB" id="406838at2759"/>
<dbReference type="InterPro" id="IPR001818">
    <property type="entry name" value="Pept_M10_metallopeptidase"/>
</dbReference>
<keyword evidence="10" id="KW-0865">Zymogen</keyword>
<feature type="binding site" evidence="13">
    <location>
        <position position="398"/>
    </location>
    <ligand>
        <name>Ca(2+)</name>
        <dbReference type="ChEBI" id="CHEBI:29108"/>
        <label>3</label>
    </ligand>
</feature>
<dbReference type="GO" id="GO:0030574">
    <property type="term" value="P:collagen catabolic process"/>
    <property type="evidence" value="ECO:0007669"/>
    <property type="project" value="TreeGrafter"/>
</dbReference>
<dbReference type="InterPro" id="IPR033739">
    <property type="entry name" value="M10A_MMP"/>
</dbReference>
<dbReference type="InterPro" id="IPR036365">
    <property type="entry name" value="PGBD-like_sf"/>
</dbReference>
<dbReference type="AlphaFoldDB" id="A0A1R3H5P7"/>
<dbReference type="InterPro" id="IPR024079">
    <property type="entry name" value="MetalloPept_cat_dom_sf"/>
</dbReference>
<dbReference type="CDD" id="cd04278">
    <property type="entry name" value="ZnMc_MMP"/>
    <property type="match status" value="1"/>
</dbReference>
<dbReference type="InterPro" id="IPR002477">
    <property type="entry name" value="Peptidoglycan-bd-like"/>
</dbReference>
<evidence type="ECO:0000256" key="13">
    <source>
        <dbReference type="PIRSR" id="PIRSR621190-2"/>
    </source>
</evidence>
<keyword evidence="11" id="KW-0325">Glycoprotein</keyword>
<feature type="binding site" description="in inhibited form" evidence="13">
    <location>
        <position position="296"/>
    </location>
    <ligand>
        <name>Zn(2+)</name>
        <dbReference type="ChEBI" id="CHEBI:29105"/>
        <label>2</label>
        <note>catalytic</note>
    </ligand>
</feature>
<feature type="region of interest" description="Disordered" evidence="14">
    <location>
        <begin position="1"/>
        <end position="63"/>
    </location>
</feature>
<accession>A0A1R3H5P7</accession>